<evidence type="ECO:0000313" key="2">
    <source>
        <dbReference type="Proteomes" id="UP000004259"/>
    </source>
</evidence>
<sequence>MNAADIILIVLITAAVIGAVVHCVKKKGSCNCGCCTGSCPNCKK</sequence>
<evidence type="ECO:0000313" key="1">
    <source>
        <dbReference type="EMBL" id="EGC02730.1"/>
    </source>
</evidence>
<protein>
    <recommendedName>
        <fullName evidence="3">FeoB-associated Cys-rich membrane protein</fullName>
    </recommendedName>
</protein>
<keyword evidence="2" id="KW-1185">Reference proteome</keyword>
<evidence type="ECO:0008006" key="3">
    <source>
        <dbReference type="Google" id="ProtNLM"/>
    </source>
</evidence>
<dbReference type="Proteomes" id="UP000004259">
    <property type="component" value="Unassembled WGS sequence"/>
</dbReference>
<dbReference type="AlphaFoldDB" id="E9SDB7"/>
<comment type="caution">
    <text evidence="1">The sequence shown here is derived from an EMBL/GenBank/DDBJ whole genome shotgun (WGS) entry which is preliminary data.</text>
</comment>
<reference evidence="1 2" key="1">
    <citation type="submission" date="2011-02" db="EMBL/GenBank/DDBJ databases">
        <authorList>
            <person name="Nelson K.E."/>
            <person name="Sutton G."/>
            <person name="Torralba M."/>
            <person name="Durkin S."/>
            <person name="Harkins D."/>
            <person name="Montgomery R."/>
            <person name="Ziemer C."/>
            <person name="Klaassens E."/>
            <person name="Ocuiv P."/>
            <person name="Morrison M."/>
        </authorList>
    </citation>
    <scope>NUCLEOTIDE SEQUENCE [LARGE SCALE GENOMIC DNA]</scope>
    <source>
        <strain evidence="1 2">8</strain>
    </source>
</reference>
<gene>
    <name evidence="1" type="ORF">CUS_5070</name>
</gene>
<proteinExistence type="predicted"/>
<organism evidence="1 2">
    <name type="scientific">Ruminococcus albus 8</name>
    <dbReference type="NCBI Taxonomy" id="246199"/>
    <lineage>
        <taxon>Bacteria</taxon>
        <taxon>Bacillati</taxon>
        <taxon>Bacillota</taxon>
        <taxon>Clostridia</taxon>
        <taxon>Eubacteriales</taxon>
        <taxon>Oscillospiraceae</taxon>
        <taxon>Ruminococcus</taxon>
    </lineage>
</organism>
<dbReference type="STRING" id="246199.CUS_5070"/>
<name>E9SDB7_RUMAL</name>
<accession>E9SDB7</accession>
<dbReference type="RefSeq" id="WP_002850323.1">
    <property type="nucleotide sequence ID" value="NZ_ADKM02000089.1"/>
</dbReference>
<dbReference type="EMBL" id="ADKM02000089">
    <property type="protein sequence ID" value="EGC02730.1"/>
    <property type="molecule type" value="Genomic_DNA"/>
</dbReference>